<dbReference type="AlphaFoldDB" id="A0A7W4LJB3"/>
<dbReference type="Proteomes" id="UP000542720">
    <property type="component" value="Unassembled WGS sequence"/>
</dbReference>
<comment type="caution">
    <text evidence="1">The sequence shown here is derived from an EMBL/GenBank/DDBJ whole genome shotgun (WGS) entry which is preliminary data.</text>
</comment>
<gene>
    <name evidence="1" type="ORF">H3H51_04200</name>
</gene>
<protein>
    <submittedName>
        <fullName evidence="1">Uncharacterized protein</fullName>
    </submittedName>
</protein>
<organism evidence="1 2">
    <name type="scientific">Aquipseudomonas ullengensis</name>
    <dbReference type="NCBI Taxonomy" id="2759166"/>
    <lineage>
        <taxon>Bacteria</taxon>
        <taxon>Pseudomonadati</taxon>
        <taxon>Pseudomonadota</taxon>
        <taxon>Gammaproteobacteria</taxon>
        <taxon>Pseudomonadales</taxon>
        <taxon>Pseudomonadaceae</taxon>
        <taxon>Aquipseudomonas</taxon>
    </lineage>
</organism>
<reference evidence="1 2" key="1">
    <citation type="submission" date="2020-08" db="EMBL/GenBank/DDBJ databases">
        <authorList>
            <person name="Kim C.M."/>
        </authorList>
    </citation>
    <scope>NUCLEOTIDE SEQUENCE [LARGE SCALE GENOMIC DNA]</scope>
    <source>
        <strain evidence="1 2">UL070</strain>
    </source>
</reference>
<accession>A0A7W4LJB3</accession>
<name>A0A7W4LJB3_9GAMM</name>
<sequence length="138" mass="15731">MDLLGVLSKSISLSDYLHQHIQIISEMTQEEFTYKNEYAITKTSSNYYNEICLQRKIAADSEVSVLGIEELSMAMANMSPDAPITMRFIDSPHWSGRIYFTTGQELIGVSIGRKINPDWKTPPDWDGSLKMTEDFNNK</sequence>
<dbReference type="RefSeq" id="WP_183087750.1">
    <property type="nucleotide sequence ID" value="NZ_JACJUD010000001.1"/>
</dbReference>
<keyword evidence="2" id="KW-1185">Reference proteome</keyword>
<evidence type="ECO:0000313" key="1">
    <source>
        <dbReference type="EMBL" id="MBB2494210.1"/>
    </source>
</evidence>
<proteinExistence type="predicted"/>
<evidence type="ECO:0000313" key="2">
    <source>
        <dbReference type="Proteomes" id="UP000542720"/>
    </source>
</evidence>
<dbReference type="EMBL" id="JACJUD010000001">
    <property type="protein sequence ID" value="MBB2494210.1"/>
    <property type="molecule type" value="Genomic_DNA"/>
</dbReference>